<evidence type="ECO:0000313" key="4">
    <source>
        <dbReference type="Proteomes" id="UP000009168"/>
    </source>
</evidence>
<reference evidence="4" key="1">
    <citation type="journal article" date="2006" name="PLoS Biol.">
        <title>Macronuclear genome sequence of the ciliate Tetrahymena thermophila, a model eukaryote.</title>
        <authorList>
            <person name="Eisen J.A."/>
            <person name="Coyne R.S."/>
            <person name="Wu M."/>
            <person name="Wu D."/>
            <person name="Thiagarajan M."/>
            <person name="Wortman J.R."/>
            <person name="Badger J.H."/>
            <person name="Ren Q."/>
            <person name="Amedeo P."/>
            <person name="Jones K.M."/>
            <person name="Tallon L.J."/>
            <person name="Delcher A.L."/>
            <person name="Salzberg S.L."/>
            <person name="Silva J.C."/>
            <person name="Haas B.J."/>
            <person name="Majoros W.H."/>
            <person name="Farzad M."/>
            <person name="Carlton J.M."/>
            <person name="Smith R.K. Jr."/>
            <person name="Garg J."/>
            <person name="Pearlman R.E."/>
            <person name="Karrer K.M."/>
            <person name="Sun L."/>
            <person name="Manning G."/>
            <person name="Elde N.C."/>
            <person name="Turkewitz A.P."/>
            <person name="Asai D.J."/>
            <person name="Wilkes D.E."/>
            <person name="Wang Y."/>
            <person name="Cai H."/>
            <person name="Collins K."/>
            <person name="Stewart B.A."/>
            <person name="Lee S.R."/>
            <person name="Wilamowska K."/>
            <person name="Weinberg Z."/>
            <person name="Ruzzo W.L."/>
            <person name="Wloga D."/>
            <person name="Gaertig J."/>
            <person name="Frankel J."/>
            <person name="Tsao C.-C."/>
            <person name="Gorovsky M.A."/>
            <person name="Keeling P.J."/>
            <person name="Waller R.F."/>
            <person name="Patron N.J."/>
            <person name="Cherry J.M."/>
            <person name="Stover N.A."/>
            <person name="Krieger C.J."/>
            <person name="del Toro C."/>
            <person name="Ryder H.F."/>
            <person name="Williamson S.C."/>
            <person name="Barbeau R.A."/>
            <person name="Hamilton E.P."/>
            <person name="Orias E."/>
        </authorList>
    </citation>
    <scope>NUCLEOTIDE SEQUENCE [LARGE SCALE GENOMIC DNA]</scope>
    <source>
        <strain evidence="4">SB210</strain>
    </source>
</reference>
<feature type="compositionally biased region" description="Polar residues" evidence="2">
    <location>
        <begin position="11"/>
        <end position="23"/>
    </location>
</feature>
<sequence length="1353" mass="158743">MSEQEEEKNTLEGSQNSVKQSKTPIKISKMYQSNPTNNQYAEIEKVVLDRLRKTSSTFSFRDEGIPVVVDDNQIDHSFEKNEITVTPCRSPLNQSDNMHYDASDISIPQGQHNLFNSFIKRNLAANFDNNYQQNPQDEDQQNNVQKTPQLIGKQPSEEQQNTYYNDINLQGSFHNQKLNIKQSDEQVILKNNAKFSLNQEKCQEQTNSSKLTQNNKQNTFQNQNTQNISEIKLKQQDEIQIQNLKVIAEGEQEDDQLQDLKNEGNNLKLQSRRESKEKSNQNYQIKITQNQDFSVNESNKDQDNNYWESSSAIDAFNVQPSSTSFYSQKERDAFKAEEQKEFKENNQSNLLSVNQPHQKFIKNDDNSFLKSLDTKGAQQNNSLPNKNYIAIQQSQDFFFSEQNTPRDQGDQSPQPLQNQNFQRNGEYSNLYQEFLKKQQQQIQDSPVKQEEGVAKFGDYSSLREEESMIGDHSIQNQNNTFISNNMSTILQQLNNPSHNDRGYNSQQNSCNNTNQAKSFTNNYNNQQNINQNTKQPISEFNYGSFSNQSYINNQNSQFKKQNTDNQNHNHNNYVGRYFPSEIIGSREIATTESYLPTPESSNLTSAQNKDYSKFNFKQVQSEMCSNAMDQAFLDNSGNNHKKGNSGSNQLGNFSLGGLGGGIVHSEYQNNSKIFQSQLQNQKNLNDFSGSQNQHSIFADQNHQNMNLVQQMYQNFATMNQGSSYFPGVNLQPSAQLINDLNNSRISNFSQNYAENYSQFHPSLQNNMEVNNGNGDFVHNQQQIEFFNQQHSFVMNIMNFYEFHLNKMKQIALEKNQEIMEKDRIIQDMQAFKTQDQNYNLMQQNIIQAQEEIRVLKQKEKRLELLVDQTRDDYEFKLQDLREEIIQITKIKDQQEIKLKEAQQNLLLEHDKNLQLSTKVQESEQMQEKLKKEKDYLQEELNETIQDLKLELKNKNKKIQDQQNQIDLLLNRVTQLQNTQKQEEQMNYKKNQSSHKKESQLNKSFDDIYYNQIKDSIQEESFKYNNYSNNNQNKDRGQKQQFVDNFNYLGEKGKNDSPSMNYMYDRTQKMQIQNTPPQNNKGKKQEFSYGNDHIHSNNSPYNNNNNNKFNNNNNNNNNEFRNQYQVNHQKKQSDDRNQYANQTITNKNNYFNVENNQNPLQKQNHFRTPSQGERANYLNSNSNSHYQNNNYYQEIYMNYKNENTSQPPMNNYTQSFVSNTSNINSNFNYNKGNYNNSNQSNFEYNQASNERTKQKNNLYNEESFYNYGQNKKPTLTFPSNQNYENNQQQIKQIEQALTQLNQEKQQLETQILKLPIHQKNAQQRLQKHTLEKKLETIEKDISDNRKRIKQLQNC</sequence>
<feature type="region of interest" description="Disordered" evidence="2">
    <location>
        <begin position="1"/>
        <end position="33"/>
    </location>
</feature>
<feature type="region of interest" description="Disordered" evidence="2">
    <location>
        <begin position="328"/>
        <end position="354"/>
    </location>
</feature>
<dbReference type="EMBL" id="GG662495">
    <property type="protein sequence ID" value="EAS03306.2"/>
    <property type="molecule type" value="Genomic_DNA"/>
</dbReference>
<feature type="compositionally biased region" description="Basic and acidic residues" evidence="2">
    <location>
        <begin position="328"/>
        <end position="344"/>
    </location>
</feature>
<proteinExistence type="predicted"/>
<dbReference type="GeneID" id="7842694"/>
<organism evidence="3 4">
    <name type="scientific">Tetrahymena thermophila (strain SB210)</name>
    <dbReference type="NCBI Taxonomy" id="312017"/>
    <lineage>
        <taxon>Eukaryota</taxon>
        <taxon>Sar</taxon>
        <taxon>Alveolata</taxon>
        <taxon>Ciliophora</taxon>
        <taxon>Intramacronucleata</taxon>
        <taxon>Oligohymenophorea</taxon>
        <taxon>Hymenostomatida</taxon>
        <taxon>Tetrahymenina</taxon>
        <taxon>Tetrahymenidae</taxon>
        <taxon>Tetrahymena</taxon>
    </lineage>
</organism>
<feature type="coiled-coil region" evidence="1">
    <location>
        <begin position="1282"/>
        <end position="1353"/>
    </location>
</feature>
<feature type="region of interest" description="Disordered" evidence="2">
    <location>
        <begin position="401"/>
        <end position="421"/>
    </location>
</feature>
<evidence type="ECO:0000313" key="3">
    <source>
        <dbReference type="EMBL" id="EAS03306.2"/>
    </source>
</evidence>
<feature type="region of interest" description="Disordered" evidence="2">
    <location>
        <begin position="264"/>
        <end position="305"/>
    </location>
</feature>
<name>I7MHV2_TETTS</name>
<feature type="compositionally biased region" description="Low complexity" evidence="2">
    <location>
        <begin position="1096"/>
        <end position="1117"/>
    </location>
</feature>
<feature type="compositionally biased region" description="Polar residues" evidence="2">
    <location>
        <begin position="280"/>
        <end position="297"/>
    </location>
</feature>
<keyword evidence="1" id="KW-0175">Coiled coil</keyword>
<evidence type="ECO:0000256" key="1">
    <source>
        <dbReference type="SAM" id="Coils"/>
    </source>
</evidence>
<feature type="region of interest" description="Disordered" evidence="2">
    <location>
        <begin position="979"/>
        <end position="1002"/>
    </location>
</feature>
<accession>I7MHV2</accession>
<dbReference type="Proteomes" id="UP000009168">
    <property type="component" value="Unassembled WGS sequence"/>
</dbReference>
<gene>
    <name evidence="3" type="ORF">TTHERM_00537410</name>
</gene>
<feature type="region of interest" description="Disordered" evidence="2">
    <location>
        <begin position="1071"/>
        <end position="1119"/>
    </location>
</feature>
<keyword evidence="4" id="KW-1185">Reference proteome</keyword>
<protein>
    <submittedName>
        <fullName evidence="3">Uncharacterized protein</fullName>
    </submittedName>
</protein>
<dbReference type="RefSeq" id="XP_001023551.2">
    <property type="nucleotide sequence ID" value="XM_001023551.2"/>
</dbReference>
<dbReference type="InParanoid" id="I7MHV2"/>
<evidence type="ECO:0000256" key="2">
    <source>
        <dbReference type="SAM" id="MobiDB-lite"/>
    </source>
</evidence>
<dbReference type="KEGG" id="tet:TTHERM_00537410"/>